<accession>A0ABV9NF73</accession>
<feature type="domain" description="LysM" evidence="2">
    <location>
        <begin position="365"/>
        <end position="409"/>
    </location>
</feature>
<reference evidence="4" key="1">
    <citation type="journal article" date="2019" name="Int. J. Syst. Evol. Microbiol.">
        <title>The Global Catalogue of Microorganisms (GCM) 10K type strain sequencing project: providing services to taxonomists for standard genome sequencing and annotation.</title>
        <authorList>
            <consortium name="The Broad Institute Genomics Platform"/>
            <consortium name="The Broad Institute Genome Sequencing Center for Infectious Disease"/>
            <person name="Wu L."/>
            <person name="Ma J."/>
        </authorList>
    </citation>
    <scope>NUCLEOTIDE SEQUENCE [LARGE SCALE GENOMIC DNA]</scope>
    <source>
        <strain evidence="4">CGMCC 1.13574</strain>
    </source>
</reference>
<organism evidence="3 4">
    <name type="scientific">Coralloluteibacterium thermophilum</name>
    <dbReference type="NCBI Taxonomy" id="2707049"/>
    <lineage>
        <taxon>Bacteria</taxon>
        <taxon>Pseudomonadati</taxon>
        <taxon>Pseudomonadota</taxon>
        <taxon>Gammaproteobacteria</taxon>
        <taxon>Lysobacterales</taxon>
        <taxon>Lysobacteraceae</taxon>
        <taxon>Coralloluteibacterium</taxon>
    </lineage>
</organism>
<name>A0ABV9NF73_9GAMM</name>
<dbReference type="InterPro" id="IPR008258">
    <property type="entry name" value="Transglycosylase_SLT_dom_1"/>
</dbReference>
<dbReference type="Gene3D" id="1.10.530.10">
    <property type="match status" value="1"/>
</dbReference>
<dbReference type="PROSITE" id="PS51257">
    <property type="entry name" value="PROKAR_LIPOPROTEIN"/>
    <property type="match status" value="1"/>
</dbReference>
<dbReference type="InterPro" id="IPR023346">
    <property type="entry name" value="Lysozyme-like_dom_sf"/>
</dbReference>
<comment type="caution">
    <text evidence="3">The sequence shown here is derived from an EMBL/GenBank/DDBJ whole genome shotgun (WGS) entry which is preliminary data.</text>
</comment>
<dbReference type="SUPFAM" id="SSF53955">
    <property type="entry name" value="Lysozyme-like"/>
    <property type="match status" value="1"/>
</dbReference>
<dbReference type="CDD" id="cd00118">
    <property type="entry name" value="LysM"/>
    <property type="match status" value="1"/>
</dbReference>
<dbReference type="SUPFAM" id="SSF54106">
    <property type="entry name" value="LysM domain"/>
    <property type="match status" value="1"/>
</dbReference>
<dbReference type="SMART" id="SM00257">
    <property type="entry name" value="LysM"/>
    <property type="match status" value="1"/>
</dbReference>
<feature type="chain" id="PRO_5047225153" evidence="1">
    <location>
        <begin position="21"/>
        <end position="412"/>
    </location>
</feature>
<protein>
    <submittedName>
        <fullName evidence="3">Transglycosylase SLT domain-containing protein</fullName>
    </submittedName>
</protein>
<keyword evidence="4" id="KW-1185">Reference proteome</keyword>
<evidence type="ECO:0000313" key="4">
    <source>
        <dbReference type="Proteomes" id="UP001595892"/>
    </source>
</evidence>
<evidence type="ECO:0000256" key="1">
    <source>
        <dbReference type="SAM" id="SignalP"/>
    </source>
</evidence>
<sequence>MSWRRPRRFALVGAIALALAACQTPPRGGAPAAEEPSEVASLRVVARPSAPPRPPRVPVLRVSEAEPVTGGEVLDRLTARLSTPACVRGSHNETWRRRYAGHPARFSQRVEAILPLLNYVLEEVENTDLPGEFALIPLVESWYRPDAVGAGGSNAPGGLWQMIPGTARNHGIAIMPGYDGRYSPIDATHAALSYLDALHAEFGDWRATAMAYNAGEGRMRRALAAGDGRVHGERRKPAGLASHTYAYIDKLRALSCLLAHPERHGLRLPRDTVVDPLRRISLAGGAQDLGAVADVLEMPVEELRRLNPAYTGTRVSADAPHVLLVPERTQPRWAALADLDPGARVAATRPTPAEPGAAATATAGAAYTVKRGDTLSAIARSHGLRVADLLRWNQLTQASILRPGQEIRLAPQ</sequence>
<dbReference type="Gene3D" id="3.10.350.10">
    <property type="entry name" value="LysM domain"/>
    <property type="match status" value="1"/>
</dbReference>
<gene>
    <name evidence="3" type="ORF">ACFO3Q_02430</name>
</gene>
<dbReference type="PROSITE" id="PS51782">
    <property type="entry name" value="LYSM"/>
    <property type="match status" value="1"/>
</dbReference>
<proteinExistence type="predicted"/>
<evidence type="ECO:0000259" key="2">
    <source>
        <dbReference type="PROSITE" id="PS51782"/>
    </source>
</evidence>
<feature type="signal peptide" evidence="1">
    <location>
        <begin position="1"/>
        <end position="20"/>
    </location>
</feature>
<evidence type="ECO:0000313" key="3">
    <source>
        <dbReference type="EMBL" id="MFC4727027.1"/>
    </source>
</evidence>
<dbReference type="EMBL" id="JBHSGG010000003">
    <property type="protein sequence ID" value="MFC4727027.1"/>
    <property type="molecule type" value="Genomic_DNA"/>
</dbReference>
<dbReference type="Proteomes" id="UP001595892">
    <property type="component" value="Unassembled WGS sequence"/>
</dbReference>
<dbReference type="InterPro" id="IPR018392">
    <property type="entry name" value="LysM"/>
</dbReference>
<dbReference type="Pfam" id="PF01476">
    <property type="entry name" value="LysM"/>
    <property type="match status" value="1"/>
</dbReference>
<dbReference type="CDD" id="cd16894">
    <property type="entry name" value="MltD-like"/>
    <property type="match status" value="1"/>
</dbReference>
<dbReference type="Pfam" id="PF01464">
    <property type="entry name" value="SLT"/>
    <property type="match status" value="1"/>
</dbReference>
<dbReference type="InterPro" id="IPR036779">
    <property type="entry name" value="LysM_dom_sf"/>
</dbReference>
<dbReference type="RefSeq" id="WP_377003021.1">
    <property type="nucleotide sequence ID" value="NZ_JBHSGG010000003.1"/>
</dbReference>
<keyword evidence="1" id="KW-0732">Signal</keyword>